<accession>A0A6A4C4H0</accession>
<comment type="subcellular location">
    <subcellularLocation>
        <location evidence="1 5">Secreted</location>
    </subcellularLocation>
</comment>
<evidence type="ECO:0000313" key="8">
    <source>
        <dbReference type="Proteomes" id="UP000429607"/>
    </source>
</evidence>
<dbReference type="EMBL" id="QXFT01003649">
    <property type="protein sequence ID" value="KAE9283794.1"/>
    <property type="molecule type" value="Genomic_DNA"/>
</dbReference>
<dbReference type="Proteomes" id="UP000429607">
    <property type="component" value="Unassembled WGS sequence"/>
</dbReference>
<evidence type="ECO:0000313" key="9">
    <source>
        <dbReference type="Proteomes" id="UP000434957"/>
    </source>
</evidence>
<reference evidence="7 9" key="1">
    <citation type="submission" date="2018-08" db="EMBL/GenBank/DDBJ databases">
        <title>Genomic investigation of the strawberry pathogen Phytophthora fragariae indicates pathogenicity is determined by transcriptional variation in three key races.</title>
        <authorList>
            <person name="Adams T.M."/>
            <person name="Armitage A.D."/>
            <person name="Sobczyk M.K."/>
            <person name="Bates H.J."/>
            <person name="Dunwell J.M."/>
            <person name="Nellist C.F."/>
            <person name="Harrison R.J."/>
        </authorList>
    </citation>
    <scope>NUCLEOTIDE SEQUENCE [LARGE SCALE GENOMIC DNA]</scope>
    <source>
        <strain evidence="6 8">SCRP249</strain>
        <strain evidence="7 9">SCRP333</strain>
    </source>
</reference>
<protein>
    <recommendedName>
        <fullName evidence="5">RxLR effector protein</fullName>
    </recommendedName>
</protein>
<comment type="caution">
    <text evidence="7">The sequence shown here is derived from an EMBL/GenBank/DDBJ whole genome shotgun (WGS) entry which is preliminary data.</text>
</comment>
<evidence type="ECO:0000313" key="7">
    <source>
        <dbReference type="EMBL" id="KAE9283794.1"/>
    </source>
</evidence>
<dbReference type="InterPro" id="IPR031825">
    <property type="entry name" value="RXLR"/>
</dbReference>
<evidence type="ECO:0000256" key="2">
    <source>
        <dbReference type="ARBA" id="ARBA00010400"/>
    </source>
</evidence>
<organism evidence="7 9">
    <name type="scientific">Phytophthora rubi</name>
    <dbReference type="NCBI Taxonomy" id="129364"/>
    <lineage>
        <taxon>Eukaryota</taxon>
        <taxon>Sar</taxon>
        <taxon>Stramenopiles</taxon>
        <taxon>Oomycota</taxon>
        <taxon>Peronosporomycetes</taxon>
        <taxon>Peronosporales</taxon>
        <taxon>Peronosporaceae</taxon>
        <taxon>Phytophthora</taxon>
    </lineage>
</organism>
<keyword evidence="4 5" id="KW-0732">Signal</keyword>
<comment type="domain">
    <text evidence="5">The RxLR-dEER motif acts to carry the protein into the host cell cytoplasm through binding to cell surface phosphatidylinositol-3-phosphate.</text>
</comment>
<keyword evidence="3 5" id="KW-0964">Secreted</keyword>
<evidence type="ECO:0000256" key="1">
    <source>
        <dbReference type="ARBA" id="ARBA00004613"/>
    </source>
</evidence>
<evidence type="ECO:0000256" key="3">
    <source>
        <dbReference type="ARBA" id="ARBA00022525"/>
    </source>
</evidence>
<evidence type="ECO:0000256" key="5">
    <source>
        <dbReference type="RuleBase" id="RU367124"/>
    </source>
</evidence>
<dbReference type="EMBL" id="QXFV01003636">
    <property type="protein sequence ID" value="KAE8975069.1"/>
    <property type="molecule type" value="Genomic_DNA"/>
</dbReference>
<name>A0A6A4C4H0_9STRA</name>
<feature type="chain" id="PRO_5044948139" description="RxLR effector protein" evidence="5">
    <location>
        <begin position="21"/>
        <end position="152"/>
    </location>
</feature>
<sequence length="152" mass="18039">MKRYFVVLVCVTLLAQASEALSTITDSNQAEPFGRQNDRPKRLLRVVEHTDEANDPEERGFFDKLTKVADKWHARSTTSKQQHKNWIREGDTPQTLFRRYNWEGKSIEELKLDPNYQRYEGFDDLWLLKQNKKGNILTPEQWAKLMKKQEKN</sequence>
<proteinExistence type="inferred from homology"/>
<comment type="similarity">
    <text evidence="2 5">Belongs to the RxLR effector family.</text>
</comment>
<feature type="signal peptide" evidence="5">
    <location>
        <begin position="1"/>
        <end position="20"/>
    </location>
</feature>
<dbReference type="Pfam" id="PF16810">
    <property type="entry name" value="RXLR"/>
    <property type="match status" value="1"/>
</dbReference>
<gene>
    <name evidence="6" type="ORF">PR001_g25815</name>
    <name evidence="7" type="ORF">PR003_g27026</name>
</gene>
<dbReference type="AlphaFoldDB" id="A0A6A4C4H0"/>
<dbReference type="Proteomes" id="UP000434957">
    <property type="component" value="Unassembled WGS sequence"/>
</dbReference>
<comment type="function">
    <text evidence="5">Effector that suppresses plant defense responses during pathogen infection.</text>
</comment>
<keyword evidence="9" id="KW-1185">Reference proteome</keyword>
<evidence type="ECO:0000313" key="6">
    <source>
        <dbReference type="EMBL" id="KAE8975069.1"/>
    </source>
</evidence>
<evidence type="ECO:0000256" key="4">
    <source>
        <dbReference type="ARBA" id="ARBA00022729"/>
    </source>
</evidence>